<evidence type="ECO:0000256" key="1">
    <source>
        <dbReference type="SAM" id="MobiDB-lite"/>
    </source>
</evidence>
<proteinExistence type="predicted"/>
<name>A0ABP0WDJ7_9BRYO</name>
<reference evidence="2" key="1">
    <citation type="submission" date="2024-02" db="EMBL/GenBank/DDBJ databases">
        <authorList>
            <consortium name="ELIXIR-Norway"/>
            <consortium name="Elixir Norway"/>
        </authorList>
    </citation>
    <scope>NUCLEOTIDE SEQUENCE</scope>
</reference>
<feature type="region of interest" description="Disordered" evidence="1">
    <location>
        <begin position="1"/>
        <end position="57"/>
    </location>
</feature>
<evidence type="ECO:0000313" key="3">
    <source>
        <dbReference type="Proteomes" id="UP001497444"/>
    </source>
</evidence>
<protein>
    <recommendedName>
        <fullName evidence="4">DUF4283 domain-containing protein</fullName>
    </recommendedName>
</protein>
<dbReference type="EMBL" id="OZ020112">
    <property type="protein sequence ID" value="CAK9264923.1"/>
    <property type="molecule type" value="Genomic_DNA"/>
</dbReference>
<organism evidence="2 3">
    <name type="scientific">Sphagnum jensenii</name>
    <dbReference type="NCBI Taxonomy" id="128206"/>
    <lineage>
        <taxon>Eukaryota</taxon>
        <taxon>Viridiplantae</taxon>
        <taxon>Streptophyta</taxon>
        <taxon>Embryophyta</taxon>
        <taxon>Bryophyta</taxon>
        <taxon>Sphagnophytina</taxon>
        <taxon>Sphagnopsida</taxon>
        <taxon>Sphagnales</taxon>
        <taxon>Sphagnaceae</taxon>
        <taxon>Sphagnum</taxon>
    </lineage>
</organism>
<evidence type="ECO:0000313" key="2">
    <source>
        <dbReference type="EMBL" id="CAK9264923.1"/>
    </source>
</evidence>
<evidence type="ECO:0008006" key="4">
    <source>
        <dbReference type="Google" id="ProtNLM"/>
    </source>
</evidence>
<gene>
    <name evidence="2" type="ORF">CSSPJE1EN1_LOCUS10401</name>
</gene>
<dbReference type="Proteomes" id="UP001497444">
    <property type="component" value="Chromosome 17"/>
</dbReference>
<feature type="compositionally biased region" description="Basic and acidic residues" evidence="1">
    <location>
        <begin position="1"/>
        <end position="35"/>
    </location>
</feature>
<sequence length="204" mass="23228">MEDSSEDSRNGHLRRELIRTSRFEARRRQPRRRGDPLTLRGPGTTSTTGEETQGPWPVDYSLETKAEFPLEMVLEMRGNAAKKAWRTVIGRTLGGRATFKAFQKCLKLHLPATFISATLLTRGYFLVLFENEEGAIYTRKLTMVNRATSASPSHGTRRTLTPTHKEQKRSSRTRSKCSSRISTNSSETPKHSPSWRANSERCWT</sequence>
<feature type="region of interest" description="Disordered" evidence="1">
    <location>
        <begin position="148"/>
        <end position="204"/>
    </location>
</feature>
<accession>A0ABP0WDJ7</accession>
<feature type="compositionally biased region" description="Low complexity" evidence="1">
    <location>
        <begin position="41"/>
        <end position="55"/>
    </location>
</feature>
<keyword evidence="3" id="KW-1185">Reference proteome</keyword>
<feature type="compositionally biased region" description="Polar residues" evidence="1">
    <location>
        <begin position="148"/>
        <end position="162"/>
    </location>
</feature>